<sequence>MTFAQPYRIEFLNYVGQLSDYELRNIKIDRSDVGYIRTMEDMLLRIGYHRSVHTGQLLDYMRTMRIIRPLIWD</sequence>
<protein>
    <submittedName>
        <fullName evidence="1">Uncharacterized protein</fullName>
    </submittedName>
</protein>
<reference evidence="1" key="1">
    <citation type="submission" date="2023-11" db="EMBL/GenBank/DDBJ databases">
        <title>Gracilibacillus pellucida a moderately halophilic bacterium isolated from saline soil in Xinjiang province.</title>
        <authorList>
            <person name="Zhang Z."/>
            <person name="Tan F."/>
            <person name="Wang Y."/>
            <person name="Xia M."/>
        </authorList>
    </citation>
    <scope>NUCLEOTIDE SEQUENCE</scope>
    <source>
        <strain evidence="1">S3-1-1</strain>
    </source>
</reference>
<dbReference type="EMBL" id="JAWZSR010000001">
    <property type="protein sequence ID" value="MDX8044988.1"/>
    <property type="molecule type" value="Genomic_DNA"/>
</dbReference>
<gene>
    <name evidence="1" type="ORF">SH601_03230</name>
</gene>
<dbReference type="Proteomes" id="UP001277972">
    <property type="component" value="Unassembled WGS sequence"/>
</dbReference>
<comment type="caution">
    <text evidence="1">The sequence shown here is derived from an EMBL/GenBank/DDBJ whole genome shotgun (WGS) entry which is preliminary data.</text>
</comment>
<name>A0ACC6M245_9BACI</name>
<proteinExistence type="predicted"/>
<keyword evidence="2" id="KW-1185">Reference proteome</keyword>
<organism evidence="1 2">
    <name type="scientific">Gracilibacillus pellucidus</name>
    <dbReference type="NCBI Taxonomy" id="3095368"/>
    <lineage>
        <taxon>Bacteria</taxon>
        <taxon>Bacillati</taxon>
        <taxon>Bacillota</taxon>
        <taxon>Bacilli</taxon>
        <taxon>Bacillales</taxon>
        <taxon>Bacillaceae</taxon>
        <taxon>Gracilibacillus</taxon>
    </lineage>
</organism>
<accession>A0ACC6M245</accession>
<evidence type="ECO:0000313" key="2">
    <source>
        <dbReference type="Proteomes" id="UP001277972"/>
    </source>
</evidence>
<evidence type="ECO:0000313" key="1">
    <source>
        <dbReference type="EMBL" id="MDX8044988.1"/>
    </source>
</evidence>